<feature type="compositionally biased region" description="Basic and acidic residues" evidence="1">
    <location>
        <begin position="49"/>
        <end position="68"/>
    </location>
</feature>
<sequence length="133" mass="15370">MDFHQSPRFSPRQYSLVSGNYQPTVPLNTRHFRRHDQNSHRPSSLPVRIAEKSREQENDGETDLKESSPYRCSEAGQKMNLCLTVVRKSGRPEWAPAAGLKKGGEELIRGIWELWNEIEILEMLKPGLERRAE</sequence>
<name>A0AAV6P7N7_9ROSI</name>
<gene>
    <name evidence="2" type="ORF">SDJN03_01696</name>
</gene>
<feature type="non-terminal residue" evidence="2">
    <location>
        <position position="1"/>
    </location>
</feature>
<dbReference type="Proteomes" id="UP000685013">
    <property type="component" value="Chromosome 1"/>
</dbReference>
<protein>
    <submittedName>
        <fullName evidence="2">Uncharacterized protein</fullName>
    </submittedName>
</protein>
<proteinExistence type="predicted"/>
<keyword evidence="3" id="KW-1185">Reference proteome</keyword>
<reference evidence="2 3" key="1">
    <citation type="journal article" date="2021" name="Hortic Res">
        <title>The domestication of Cucurbita argyrosperma as revealed by the genome of its wild relative.</title>
        <authorList>
            <person name="Barrera-Redondo J."/>
            <person name="Sanchez-de la Vega G."/>
            <person name="Aguirre-Liguori J.A."/>
            <person name="Castellanos-Morales G."/>
            <person name="Gutierrez-Guerrero Y.T."/>
            <person name="Aguirre-Dugua X."/>
            <person name="Aguirre-Planter E."/>
            <person name="Tenaillon M.I."/>
            <person name="Lira-Saade R."/>
            <person name="Eguiarte L.E."/>
        </authorList>
    </citation>
    <scope>NUCLEOTIDE SEQUENCE [LARGE SCALE GENOMIC DNA]</scope>
    <source>
        <strain evidence="2">JBR-2021</strain>
    </source>
</reference>
<evidence type="ECO:0000313" key="2">
    <source>
        <dbReference type="EMBL" id="KAG6608354.1"/>
    </source>
</evidence>
<dbReference type="AlphaFoldDB" id="A0AAV6P7N7"/>
<evidence type="ECO:0000256" key="1">
    <source>
        <dbReference type="SAM" id="MobiDB-lite"/>
    </source>
</evidence>
<dbReference type="EMBL" id="JAGKQH010000001">
    <property type="protein sequence ID" value="KAG6608354.1"/>
    <property type="molecule type" value="Genomic_DNA"/>
</dbReference>
<evidence type="ECO:0000313" key="3">
    <source>
        <dbReference type="Proteomes" id="UP000685013"/>
    </source>
</evidence>
<comment type="caution">
    <text evidence="2">The sequence shown here is derived from an EMBL/GenBank/DDBJ whole genome shotgun (WGS) entry which is preliminary data.</text>
</comment>
<feature type="region of interest" description="Disordered" evidence="1">
    <location>
        <begin position="1"/>
        <end position="70"/>
    </location>
</feature>
<accession>A0AAV6P7N7</accession>
<feature type="compositionally biased region" description="Polar residues" evidence="1">
    <location>
        <begin position="12"/>
        <end position="27"/>
    </location>
</feature>
<organism evidence="2 3">
    <name type="scientific">Cucurbita argyrosperma subsp. sororia</name>
    <dbReference type="NCBI Taxonomy" id="37648"/>
    <lineage>
        <taxon>Eukaryota</taxon>
        <taxon>Viridiplantae</taxon>
        <taxon>Streptophyta</taxon>
        <taxon>Embryophyta</taxon>
        <taxon>Tracheophyta</taxon>
        <taxon>Spermatophyta</taxon>
        <taxon>Magnoliopsida</taxon>
        <taxon>eudicotyledons</taxon>
        <taxon>Gunneridae</taxon>
        <taxon>Pentapetalae</taxon>
        <taxon>rosids</taxon>
        <taxon>fabids</taxon>
        <taxon>Cucurbitales</taxon>
        <taxon>Cucurbitaceae</taxon>
        <taxon>Cucurbiteae</taxon>
        <taxon>Cucurbita</taxon>
    </lineage>
</organism>